<evidence type="ECO:0000313" key="1">
    <source>
        <dbReference type="EMBL" id="KAJ3451357.1"/>
    </source>
</evidence>
<gene>
    <name evidence="1" type="ORF">M0812_05027</name>
</gene>
<reference evidence="1" key="1">
    <citation type="submission" date="2022-08" db="EMBL/GenBank/DDBJ databases">
        <title>Novel sulphate-reducing endosymbionts in the free-living metamonad Anaeramoeba.</title>
        <authorList>
            <person name="Jerlstrom-Hultqvist J."/>
            <person name="Cepicka I."/>
            <person name="Gallot-Lavallee L."/>
            <person name="Salas-Leiva D."/>
            <person name="Curtis B.A."/>
            <person name="Zahonova K."/>
            <person name="Pipaliya S."/>
            <person name="Dacks J."/>
            <person name="Roger A.J."/>
        </authorList>
    </citation>
    <scope>NUCLEOTIDE SEQUENCE</scope>
    <source>
        <strain evidence="1">Busselton2</strain>
    </source>
</reference>
<dbReference type="AlphaFoldDB" id="A0AAV8AEX0"/>
<evidence type="ECO:0000313" key="2">
    <source>
        <dbReference type="Proteomes" id="UP001146793"/>
    </source>
</evidence>
<proteinExistence type="predicted"/>
<comment type="caution">
    <text evidence="1">The sequence shown here is derived from an EMBL/GenBank/DDBJ whole genome shotgun (WGS) entry which is preliminary data.</text>
</comment>
<protein>
    <submittedName>
        <fullName evidence="1">Uncharacterized protein</fullName>
    </submittedName>
</protein>
<name>A0AAV8AEX0_9EUKA</name>
<dbReference type="EMBL" id="JANTQA010000010">
    <property type="protein sequence ID" value="KAJ3451357.1"/>
    <property type="molecule type" value="Genomic_DNA"/>
</dbReference>
<organism evidence="1 2">
    <name type="scientific">Anaeramoeba flamelloides</name>
    <dbReference type="NCBI Taxonomy" id="1746091"/>
    <lineage>
        <taxon>Eukaryota</taxon>
        <taxon>Metamonada</taxon>
        <taxon>Anaeramoebidae</taxon>
        <taxon>Anaeramoeba</taxon>
    </lineage>
</organism>
<sequence length="177" mass="20708">MSASTLNFSNKLFELQELGLQINPETFEAITNFENVSVDTFFSELTSATDPEISENNKKESVLKEGLDFLAKLQKEIDMCSSLVHEQKERTKRHKSQTTNYSGFHFISFPKVSKNAIYEKTSNLRKSIQKSNPQSQKQLFSPLQLKRIARRKHRQEIEFNKDLKKIQHYRHISRNNN</sequence>
<accession>A0AAV8AEX0</accession>
<dbReference type="Proteomes" id="UP001146793">
    <property type="component" value="Unassembled WGS sequence"/>
</dbReference>